<evidence type="ECO:0000313" key="1">
    <source>
        <dbReference type="EMBL" id="QBQ55728.1"/>
    </source>
</evidence>
<keyword evidence="2" id="KW-1185">Reference proteome</keyword>
<reference evidence="1 2" key="1">
    <citation type="submission" date="2019-03" db="EMBL/GenBank/DDBJ databases">
        <title>The genome sequence of Nitrosococcus wardiae strain D1FHST reveals the archetypal metabolic capacity of ammonia-oxidizing Gammaproteobacteria.</title>
        <authorList>
            <person name="Wang L."/>
            <person name="Lim C.K."/>
            <person name="Hanson T.E."/>
            <person name="Dang H."/>
            <person name="Klotz M.G."/>
        </authorList>
    </citation>
    <scope>NUCLEOTIDE SEQUENCE [LARGE SCALE GENOMIC DNA]</scope>
    <source>
        <strain evidence="1 2">D1FHS</strain>
    </source>
</reference>
<dbReference type="Proteomes" id="UP000294325">
    <property type="component" value="Chromosome"/>
</dbReference>
<dbReference type="AlphaFoldDB" id="A0A4P7BZQ5"/>
<evidence type="ECO:0000313" key="2">
    <source>
        <dbReference type="Proteomes" id="UP000294325"/>
    </source>
</evidence>
<dbReference type="EMBL" id="CP038033">
    <property type="protein sequence ID" value="QBQ55728.1"/>
    <property type="molecule type" value="Genomic_DNA"/>
</dbReference>
<dbReference type="SUPFAM" id="SSF140376">
    <property type="entry name" value="ChaB-like"/>
    <property type="match status" value="1"/>
</dbReference>
<dbReference type="InterPro" id="IPR037205">
    <property type="entry name" value="ChaB_sf"/>
</dbReference>
<dbReference type="Gene3D" id="1.10.1740.70">
    <property type="entry name" value="ChaB"/>
    <property type="match status" value="1"/>
</dbReference>
<dbReference type="InterPro" id="IPR009317">
    <property type="entry name" value="ChaB"/>
</dbReference>
<proteinExistence type="predicted"/>
<organism evidence="1 2">
    <name type="scientific">Nitrosococcus wardiae</name>
    <dbReference type="NCBI Taxonomy" id="1814290"/>
    <lineage>
        <taxon>Bacteria</taxon>
        <taxon>Pseudomonadati</taxon>
        <taxon>Pseudomonadota</taxon>
        <taxon>Gammaproteobacteria</taxon>
        <taxon>Chromatiales</taxon>
        <taxon>Chromatiaceae</taxon>
        <taxon>Nitrosococcus</taxon>
    </lineage>
</organism>
<dbReference type="RefSeq" id="WP_134358985.1">
    <property type="nucleotide sequence ID" value="NZ_CP038033.1"/>
</dbReference>
<dbReference type="OrthoDB" id="73307at2"/>
<dbReference type="KEGG" id="nwr:E3U44_15325"/>
<dbReference type="Pfam" id="PF06150">
    <property type="entry name" value="ChaB"/>
    <property type="match status" value="1"/>
</dbReference>
<sequence>MPYNKLAELPDSVKDHLPKHAQEIYKEAYNHAWEQYADPDKRRGDASREEVAHKVAWSAVKNKYEHKDERWVRKSA</sequence>
<gene>
    <name evidence="1" type="ORF">E3U44_15325</name>
</gene>
<protein>
    <submittedName>
        <fullName evidence="1">Cation transport regulator ChaB</fullName>
    </submittedName>
</protein>
<accession>A0A4P7BZQ5</accession>
<name>A0A4P7BZQ5_9GAMM</name>